<dbReference type="PROSITE" id="PS50097">
    <property type="entry name" value="BTB"/>
    <property type="match status" value="1"/>
</dbReference>
<dbReference type="Gene3D" id="3.30.710.10">
    <property type="entry name" value="Potassium Channel Kv1.1, Chain A"/>
    <property type="match status" value="1"/>
</dbReference>
<evidence type="ECO:0000313" key="4">
    <source>
        <dbReference type="Proteomes" id="UP000799766"/>
    </source>
</evidence>
<dbReference type="InterPro" id="IPR000210">
    <property type="entry name" value="BTB/POZ_dom"/>
</dbReference>
<dbReference type="PANTHER" id="PTHR47843:SF5">
    <property type="entry name" value="BTB_POZ DOMAIN PROTEIN"/>
    <property type="match status" value="1"/>
</dbReference>
<accession>A0A6A6NR65</accession>
<proteinExistence type="predicted"/>
<feature type="region of interest" description="Disordered" evidence="1">
    <location>
        <begin position="145"/>
        <end position="166"/>
    </location>
</feature>
<dbReference type="Proteomes" id="UP000799766">
    <property type="component" value="Unassembled WGS sequence"/>
</dbReference>
<dbReference type="OrthoDB" id="6359816at2759"/>
<feature type="domain" description="BTB" evidence="2">
    <location>
        <begin position="22"/>
        <end position="81"/>
    </location>
</feature>
<sequence length="307" mass="34394">MEQPNNELMSALSTLLEAGKYSDLSIVCGSKRYAVHRAIICSRSGFFDGACSSPFREAETGIIDLGEDDAEAVEHMVHYFYHLDYLSTNNPRSRRASARSRAGSLRPTSPVSPSSPMSPRSPTRRRAKKLNLALVEDPLLAQAAASVTRPRYDPLTPPEERENQFETSLADKIHASQEEEEDEDEEVVDPFEFVAPEQQPNVDVPYLLVHAKVYALADKYGISGLKALARRKFSTQMAHHFQSAEFPPAIQEVYDSTVDSDRGLRDVVTQTFRANPALAHRKDVEEVVKETPNLAWELFRMAWGMPV</sequence>
<evidence type="ECO:0000313" key="3">
    <source>
        <dbReference type="EMBL" id="KAF2454058.1"/>
    </source>
</evidence>
<dbReference type="AlphaFoldDB" id="A0A6A6NR65"/>
<evidence type="ECO:0000256" key="1">
    <source>
        <dbReference type="SAM" id="MobiDB-lite"/>
    </source>
</evidence>
<dbReference type="PANTHER" id="PTHR47843">
    <property type="entry name" value="BTB DOMAIN-CONTAINING PROTEIN-RELATED"/>
    <property type="match status" value="1"/>
</dbReference>
<protein>
    <recommendedName>
        <fullName evidence="2">BTB domain-containing protein</fullName>
    </recommendedName>
</protein>
<dbReference type="Pfam" id="PF00651">
    <property type="entry name" value="BTB"/>
    <property type="match status" value="1"/>
</dbReference>
<dbReference type="EMBL" id="MU001693">
    <property type="protein sequence ID" value="KAF2454058.1"/>
    <property type="molecule type" value="Genomic_DNA"/>
</dbReference>
<feature type="compositionally biased region" description="Low complexity" evidence="1">
    <location>
        <begin position="99"/>
        <end position="121"/>
    </location>
</feature>
<organism evidence="3 4">
    <name type="scientific">Lineolata rhizophorae</name>
    <dbReference type="NCBI Taxonomy" id="578093"/>
    <lineage>
        <taxon>Eukaryota</taxon>
        <taxon>Fungi</taxon>
        <taxon>Dikarya</taxon>
        <taxon>Ascomycota</taxon>
        <taxon>Pezizomycotina</taxon>
        <taxon>Dothideomycetes</taxon>
        <taxon>Dothideomycetes incertae sedis</taxon>
        <taxon>Lineolatales</taxon>
        <taxon>Lineolataceae</taxon>
        <taxon>Lineolata</taxon>
    </lineage>
</organism>
<dbReference type="SUPFAM" id="SSF54695">
    <property type="entry name" value="POZ domain"/>
    <property type="match status" value="1"/>
</dbReference>
<dbReference type="InterPro" id="IPR011333">
    <property type="entry name" value="SKP1/BTB/POZ_sf"/>
</dbReference>
<dbReference type="CDD" id="cd18186">
    <property type="entry name" value="BTB_POZ_ZBTB_KLHL-like"/>
    <property type="match status" value="1"/>
</dbReference>
<keyword evidence="4" id="KW-1185">Reference proteome</keyword>
<reference evidence="3" key="1">
    <citation type="journal article" date="2020" name="Stud. Mycol.">
        <title>101 Dothideomycetes genomes: a test case for predicting lifestyles and emergence of pathogens.</title>
        <authorList>
            <person name="Haridas S."/>
            <person name="Albert R."/>
            <person name="Binder M."/>
            <person name="Bloem J."/>
            <person name="Labutti K."/>
            <person name="Salamov A."/>
            <person name="Andreopoulos B."/>
            <person name="Baker S."/>
            <person name="Barry K."/>
            <person name="Bills G."/>
            <person name="Bluhm B."/>
            <person name="Cannon C."/>
            <person name="Castanera R."/>
            <person name="Culley D."/>
            <person name="Daum C."/>
            <person name="Ezra D."/>
            <person name="Gonzalez J."/>
            <person name="Henrissat B."/>
            <person name="Kuo A."/>
            <person name="Liang C."/>
            <person name="Lipzen A."/>
            <person name="Lutzoni F."/>
            <person name="Magnuson J."/>
            <person name="Mondo S."/>
            <person name="Nolan M."/>
            <person name="Ohm R."/>
            <person name="Pangilinan J."/>
            <person name="Park H.-J."/>
            <person name="Ramirez L."/>
            <person name="Alfaro M."/>
            <person name="Sun H."/>
            <person name="Tritt A."/>
            <person name="Yoshinaga Y."/>
            <person name="Zwiers L.-H."/>
            <person name="Turgeon B."/>
            <person name="Goodwin S."/>
            <person name="Spatafora J."/>
            <person name="Crous P."/>
            <person name="Grigoriev I."/>
        </authorList>
    </citation>
    <scope>NUCLEOTIDE SEQUENCE</scope>
    <source>
        <strain evidence="3">ATCC 16933</strain>
    </source>
</reference>
<name>A0A6A6NR65_9PEZI</name>
<gene>
    <name evidence="3" type="ORF">BDY21DRAFT_291794</name>
</gene>
<feature type="region of interest" description="Disordered" evidence="1">
    <location>
        <begin position="90"/>
        <end position="126"/>
    </location>
</feature>
<evidence type="ECO:0000259" key="2">
    <source>
        <dbReference type="PROSITE" id="PS50097"/>
    </source>
</evidence>